<evidence type="ECO:0000256" key="1">
    <source>
        <dbReference type="ARBA" id="ARBA00000085"/>
    </source>
</evidence>
<keyword evidence="7" id="KW-0418">Kinase</keyword>
<dbReference type="GO" id="GO:0016020">
    <property type="term" value="C:membrane"/>
    <property type="evidence" value="ECO:0007669"/>
    <property type="project" value="UniProtKB-SubCell"/>
</dbReference>
<dbReference type="GO" id="GO:0005524">
    <property type="term" value="F:ATP binding"/>
    <property type="evidence" value="ECO:0007669"/>
    <property type="project" value="UniProtKB-KW"/>
</dbReference>
<dbReference type="AlphaFoldDB" id="A0AA49FKW9"/>
<sequence>MNSLRQKIIFGYSVIGVLVIGLSLLSFIELQLLERKIAAGERIAEFFDISLEIRRFEKNYFLYRQAADLAENREYVGRASALLRGRDPLFEALDEPARIGWLAGDLERYAALMEEYGRGGDNEALAGVIRKTGKEIVTVAEALAKAERRTLQALLDRHRQILIGSVTGVTLLVIIIGQLLSRRVARPLKQMEASMEAVAANQLAKLEMAAEDREIISLTQAFNHVIQELELRQRQLVRSEKLAALGTLLSGVAHELNNPLSNIATSCQILVEEIEDADLTYRQDLLDQINGETWRARQIVRSLLDYARDREFIRESLLIASLVEETLRLIRGQIPAQVSVSSQIPADLAILGDKQRLQQAFLNLIRNAVEAVAGVGNVQITARTVRDDHSPCPPGRLVFGQCAGHGEAAEIEIRDDGIGIAADILPRIFDPFFTTKEVGRGLGLGLFIVFEIIEEHGGCIAVESQPGKGTAFFVRLPLGDAHV</sequence>
<accession>A0AA49FKW9</accession>
<comment type="catalytic activity">
    <reaction evidence="1">
        <text>ATP + protein L-histidine = ADP + protein N-phospho-L-histidine.</text>
        <dbReference type="EC" id="2.7.13.3"/>
    </reaction>
</comment>
<dbReference type="InterPro" id="IPR003594">
    <property type="entry name" value="HATPase_dom"/>
</dbReference>
<keyword evidence="10" id="KW-0812">Transmembrane</keyword>
<keyword evidence="6" id="KW-0547">Nucleotide-binding</keyword>
<feature type="transmembrane region" description="Helical" evidence="10">
    <location>
        <begin position="161"/>
        <end position="181"/>
    </location>
</feature>
<comment type="subcellular location">
    <subcellularLocation>
        <location evidence="2">Membrane</location>
    </subcellularLocation>
</comment>
<dbReference type="InterPro" id="IPR036097">
    <property type="entry name" value="HisK_dim/P_sf"/>
</dbReference>
<evidence type="ECO:0000256" key="2">
    <source>
        <dbReference type="ARBA" id="ARBA00004370"/>
    </source>
</evidence>
<dbReference type="PROSITE" id="PS50885">
    <property type="entry name" value="HAMP"/>
    <property type="match status" value="1"/>
</dbReference>
<dbReference type="InterPro" id="IPR004358">
    <property type="entry name" value="Sig_transdc_His_kin-like_C"/>
</dbReference>
<dbReference type="GO" id="GO:0000155">
    <property type="term" value="F:phosphorelay sensor kinase activity"/>
    <property type="evidence" value="ECO:0007669"/>
    <property type="project" value="InterPro"/>
</dbReference>
<dbReference type="SMART" id="SM00304">
    <property type="entry name" value="HAMP"/>
    <property type="match status" value="1"/>
</dbReference>
<feature type="domain" description="HAMP" evidence="12">
    <location>
        <begin position="182"/>
        <end position="234"/>
    </location>
</feature>
<keyword evidence="8 13" id="KW-0067">ATP-binding</keyword>
<evidence type="ECO:0000313" key="13">
    <source>
        <dbReference type="EMBL" id="WIM05440.1"/>
    </source>
</evidence>
<dbReference type="Proteomes" id="UP001234916">
    <property type="component" value="Chromosome"/>
</dbReference>
<dbReference type="EC" id="2.7.13.3" evidence="3"/>
<feature type="transmembrane region" description="Helical" evidence="10">
    <location>
        <begin position="9"/>
        <end position="28"/>
    </location>
</feature>
<evidence type="ECO:0000256" key="3">
    <source>
        <dbReference type="ARBA" id="ARBA00012438"/>
    </source>
</evidence>
<keyword evidence="10" id="KW-1133">Transmembrane helix</keyword>
<dbReference type="PANTHER" id="PTHR43065:SF46">
    <property type="entry name" value="C4-DICARBOXYLATE TRANSPORT SENSOR PROTEIN DCTB"/>
    <property type="match status" value="1"/>
</dbReference>
<evidence type="ECO:0000256" key="7">
    <source>
        <dbReference type="ARBA" id="ARBA00022777"/>
    </source>
</evidence>
<evidence type="ECO:0000259" key="11">
    <source>
        <dbReference type="PROSITE" id="PS50109"/>
    </source>
</evidence>
<dbReference type="PRINTS" id="PR00344">
    <property type="entry name" value="BCTRLSENSOR"/>
</dbReference>
<keyword evidence="4" id="KW-0597">Phosphoprotein</keyword>
<keyword evidence="5" id="KW-0808">Transferase</keyword>
<dbReference type="Pfam" id="PF00512">
    <property type="entry name" value="HisKA"/>
    <property type="match status" value="1"/>
</dbReference>
<name>A0AA49FKW9_9PROT</name>
<keyword evidence="10" id="KW-0472">Membrane</keyword>
<evidence type="ECO:0000259" key="12">
    <source>
        <dbReference type="PROSITE" id="PS50885"/>
    </source>
</evidence>
<organism evidence="13">
    <name type="scientific">Candidatus Nitricoxidivorans perseverans</name>
    <dbReference type="NCBI Taxonomy" id="2975601"/>
    <lineage>
        <taxon>Bacteria</taxon>
        <taxon>Pseudomonadati</taxon>
        <taxon>Pseudomonadota</taxon>
        <taxon>Betaproteobacteria</taxon>
        <taxon>Nitrosomonadales</taxon>
        <taxon>Sterolibacteriaceae</taxon>
        <taxon>Candidatus Nitricoxidivorans</taxon>
    </lineage>
</organism>
<dbReference type="InterPro" id="IPR036890">
    <property type="entry name" value="HATPase_C_sf"/>
</dbReference>
<evidence type="ECO:0000256" key="4">
    <source>
        <dbReference type="ARBA" id="ARBA00022553"/>
    </source>
</evidence>
<dbReference type="InterPro" id="IPR003661">
    <property type="entry name" value="HisK_dim/P_dom"/>
</dbReference>
<dbReference type="Gene3D" id="6.10.340.10">
    <property type="match status" value="1"/>
</dbReference>
<dbReference type="EMBL" id="CP107246">
    <property type="protein sequence ID" value="WIM05440.1"/>
    <property type="molecule type" value="Genomic_DNA"/>
</dbReference>
<keyword evidence="9" id="KW-0902">Two-component regulatory system</keyword>
<gene>
    <name evidence="13" type="ORF">OHM77_12255</name>
</gene>
<feature type="domain" description="Histidine kinase" evidence="11">
    <location>
        <begin position="251"/>
        <end position="480"/>
    </location>
</feature>
<dbReference type="Gene3D" id="3.30.565.10">
    <property type="entry name" value="Histidine kinase-like ATPase, C-terminal domain"/>
    <property type="match status" value="1"/>
</dbReference>
<evidence type="ECO:0000256" key="5">
    <source>
        <dbReference type="ARBA" id="ARBA00022679"/>
    </source>
</evidence>
<reference evidence="13" key="1">
    <citation type="journal article" date="2023" name="Nat. Microbiol.">
        <title>Enrichment and characterization of a nitric oxide-reducing microbial community in a continuous bioreactor.</title>
        <authorList>
            <person name="Garrido-Amador P."/>
            <person name="Stortenbeker N."/>
            <person name="Wessels H.J.C.T."/>
            <person name="Speth D.R."/>
            <person name="Garcia-Heredia I."/>
            <person name="Kartal B."/>
        </authorList>
    </citation>
    <scope>NUCLEOTIDE SEQUENCE</scope>
    <source>
        <strain evidence="13">MAG1</strain>
    </source>
</reference>
<protein>
    <recommendedName>
        <fullName evidence="3">histidine kinase</fullName>
        <ecNumber evidence="3">2.7.13.3</ecNumber>
    </recommendedName>
</protein>
<evidence type="ECO:0000256" key="9">
    <source>
        <dbReference type="ARBA" id="ARBA00023012"/>
    </source>
</evidence>
<dbReference type="SUPFAM" id="SSF47384">
    <property type="entry name" value="Homodimeric domain of signal transducing histidine kinase"/>
    <property type="match status" value="1"/>
</dbReference>
<dbReference type="SMART" id="SM00388">
    <property type="entry name" value="HisKA"/>
    <property type="match status" value="1"/>
</dbReference>
<dbReference type="SUPFAM" id="SSF55874">
    <property type="entry name" value="ATPase domain of HSP90 chaperone/DNA topoisomerase II/histidine kinase"/>
    <property type="match status" value="1"/>
</dbReference>
<dbReference type="CDD" id="cd00082">
    <property type="entry name" value="HisKA"/>
    <property type="match status" value="1"/>
</dbReference>
<dbReference type="Gene3D" id="1.10.287.130">
    <property type="match status" value="1"/>
</dbReference>
<dbReference type="Pfam" id="PF00672">
    <property type="entry name" value="HAMP"/>
    <property type="match status" value="1"/>
</dbReference>
<evidence type="ECO:0000256" key="10">
    <source>
        <dbReference type="SAM" id="Phobius"/>
    </source>
</evidence>
<dbReference type="InterPro" id="IPR003660">
    <property type="entry name" value="HAMP_dom"/>
</dbReference>
<dbReference type="PANTHER" id="PTHR43065">
    <property type="entry name" value="SENSOR HISTIDINE KINASE"/>
    <property type="match status" value="1"/>
</dbReference>
<dbReference type="InterPro" id="IPR005467">
    <property type="entry name" value="His_kinase_dom"/>
</dbReference>
<proteinExistence type="predicted"/>
<evidence type="ECO:0000256" key="6">
    <source>
        <dbReference type="ARBA" id="ARBA00022741"/>
    </source>
</evidence>
<dbReference type="KEGG" id="npv:OHM77_12255"/>
<dbReference type="PROSITE" id="PS50109">
    <property type="entry name" value="HIS_KIN"/>
    <property type="match status" value="1"/>
</dbReference>
<dbReference type="Pfam" id="PF02518">
    <property type="entry name" value="HATPase_c"/>
    <property type="match status" value="1"/>
</dbReference>
<dbReference type="SMART" id="SM00387">
    <property type="entry name" value="HATPase_c"/>
    <property type="match status" value="1"/>
</dbReference>
<evidence type="ECO:0000256" key="8">
    <source>
        <dbReference type="ARBA" id="ARBA00022840"/>
    </source>
</evidence>